<evidence type="ECO:0000256" key="10">
    <source>
        <dbReference type="ARBA" id="ARBA00023136"/>
    </source>
</evidence>
<evidence type="ECO:0000256" key="12">
    <source>
        <dbReference type="ARBA" id="ARBA00025078"/>
    </source>
</evidence>
<keyword evidence="15" id="KW-0282">Flagellum</keyword>
<dbReference type="InterPro" id="IPR006136">
    <property type="entry name" value="FlhB"/>
</dbReference>
<evidence type="ECO:0000313" key="15">
    <source>
        <dbReference type="EMBL" id="MDF1611246.1"/>
    </source>
</evidence>
<comment type="similarity">
    <text evidence="2 13">Belongs to the type III secretion exporter family.</text>
</comment>
<feature type="compositionally biased region" description="Basic and acidic residues" evidence="14">
    <location>
        <begin position="1"/>
        <end position="11"/>
    </location>
</feature>
<dbReference type="PRINTS" id="PR00950">
    <property type="entry name" value="TYPE3IMSPROT"/>
</dbReference>
<evidence type="ECO:0000256" key="1">
    <source>
        <dbReference type="ARBA" id="ARBA00004651"/>
    </source>
</evidence>
<dbReference type="SUPFAM" id="SSF160544">
    <property type="entry name" value="EscU C-terminal domain-like"/>
    <property type="match status" value="1"/>
</dbReference>
<dbReference type="GO" id="GO:0009306">
    <property type="term" value="P:protein secretion"/>
    <property type="evidence" value="ECO:0007669"/>
    <property type="project" value="InterPro"/>
</dbReference>
<dbReference type="FunFam" id="3.40.1690.10:FF:000001">
    <property type="entry name" value="Flagellar biosynthetic protein FlhB"/>
    <property type="match status" value="1"/>
</dbReference>
<comment type="caution">
    <text evidence="15">The sequence shown here is derived from an EMBL/GenBank/DDBJ whole genome shotgun (WGS) entry which is preliminary data.</text>
</comment>
<keyword evidence="7 13" id="KW-1005">Bacterial flagellum biogenesis</keyword>
<keyword evidence="10 13" id="KW-0472">Membrane</keyword>
<evidence type="ECO:0000313" key="16">
    <source>
        <dbReference type="Proteomes" id="UP001221302"/>
    </source>
</evidence>
<keyword evidence="8 13" id="KW-0653">Protein transport</keyword>
<feature type="transmembrane region" description="Helical" evidence="13">
    <location>
        <begin position="186"/>
        <end position="212"/>
    </location>
</feature>
<name>A0AAE3NUN3_9BACT</name>
<evidence type="ECO:0000256" key="8">
    <source>
        <dbReference type="ARBA" id="ARBA00022927"/>
    </source>
</evidence>
<dbReference type="EMBL" id="JARGDL010000003">
    <property type="protein sequence ID" value="MDF1611246.1"/>
    <property type="molecule type" value="Genomic_DNA"/>
</dbReference>
<comment type="function">
    <text evidence="12 13">Required for formation of the rod structure in the basal body of the flagellar apparatus. Together with FliI and FliH, may constitute the export apparatus of flagellin.</text>
</comment>
<dbReference type="AlphaFoldDB" id="A0AAE3NUN3"/>
<organism evidence="15 16">
    <name type="scientific">Stygiobacter electus</name>
    <dbReference type="NCBI Taxonomy" id="3032292"/>
    <lineage>
        <taxon>Bacteria</taxon>
        <taxon>Pseudomonadati</taxon>
        <taxon>Ignavibacteriota</taxon>
        <taxon>Ignavibacteria</taxon>
        <taxon>Ignavibacteriales</taxon>
        <taxon>Melioribacteraceae</taxon>
        <taxon>Stygiobacter</taxon>
    </lineage>
</organism>
<keyword evidence="15" id="KW-0969">Cilium</keyword>
<keyword evidence="16" id="KW-1185">Reference proteome</keyword>
<evidence type="ECO:0000256" key="6">
    <source>
        <dbReference type="ARBA" id="ARBA00022692"/>
    </source>
</evidence>
<dbReference type="RefSeq" id="WP_321535012.1">
    <property type="nucleotide sequence ID" value="NZ_JARGDL010000003.1"/>
</dbReference>
<evidence type="ECO:0000256" key="7">
    <source>
        <dbReference type="ARBA" id="ARBA00022795"/>
    </source>
</evidence>
<evidence type="ECO:0000256" key="4">
    <source>
        <dbReference type="ARBA" id="ARBA00022448"/>
    </source>
</evidence>
<proteinExistence type="inferred from homology"/>
<comment type="subcellular location">
    <subcellularLocation>
        <location evidence="1">Cell membrane</location>
        <topology evidence="1">Multi-pass membrane protein</topology>
    </subcellularLocation>
</comment>
<keyword evidence="4 13" id="KW-0813">Transport</keyword>
<evidence type="ECO:0000256" key="13">
    <source>
        <dbReference type="RuleBase" id="RU364091"/>
    </source>
</evidence>
<evidence type="ECO:0000256" key="9">
    <source>
        <dbReference type="ARBA" id="ARBA00022989"/>
    </source>
</evidence>
<keyword evidence="6 13" id="KW-0812">Transmembrane</keyword>
<dbReference type="NCBIfam" id="TIGR00328">
    <property type="entry name" value="flhB"/>
    <property type="match status" value="1"/>
</dbReference>
<dbReference type="GO" id="GO:0044780">
    <property type="term" value="P:bacterial-type flagellum assembly"/>
    <property type="evidence" value="ECO:0007669"/>
    <property type="project" value="InterPro"/>
</dbReference>
<feature type="transmembrane region" description="Helical" evidence="13">
    <location>
        <begin position="150"/>
        <end position="166"/>
    </location>
</feature>
<dbReference type="Pfam" id="PF01312">
    <property type="entry name" value="Bac_export_2"/>
    <property type="match status" value="1"/>
</dbReference>
<keyword evidence="11 13" id="KW-1006">Bacterial flagellum protein export</keyword>
<reference evidence="15" key="1">
    <citation type="submission" date="2023-03" db="EMBL/GenBank/DDBJ databases">
        <title>Stygiobacter electus gen. nov., sp. nov., facultatively anaerobic thermotolerant bacterium of the class Ignavibacteria from a well of Yessentuki mineral water deposit.</title>
        <authorList>
            <person name="Podosokorskaya O.A."/>
            <person name="Elcheninov A.G."/>
            <person name="Petrova N.F."/>
            <person name="Zavarzina D.G."/>
            <person name="Kublanov I.V."/>
            <person name="Merkel A.Y."/>
        </authorList>
    </citation>
    <scope>NUCLEOTIDE SEQUENCE</scope>
    <source>
        <strain evidence="15">09-Me</strain>
    </source>
</reference>
<evidence type="ECO:0000256" key="5">
    <source>
        <dbReference type="ARBA" id="ARBA00022475"/>
    </source>
</evidence>
<evidence type="ECO:0000256" key="2">
    <source>
        <dbReference type="ARBA" id="ARBA00010690"/>
    </source>
</evidence>
<dbReference type="Gene3D" id="3.40.1690.10">
    <property type="entry name" value="secretion proteins EscU"/>
    <property type="match status" value="1"/>
</dbReference>
<evidence type="ECO:0000256" key="11">
    <source>
        <dbReference type="ARBA" id="ARBA00023225"/>
    </source>
</evidence>
<dbReference type="Gene3D" id="6.10.250.2080">
    <property type="match status" value="1"/>
</dbReference>
<evidence type="ECO:0000256" key="3">
    <source>
        <dbReference type="ARBA" id="ARBA00021622"/>
    </source>
</evidence>
<keyword evidence="15" id="KW-0966">Cell projection</keyword>
<protein>
    <recommendedName>
        <fullName evidence="3 13">Flagellar biosynthetic protein FlhB</fullName>
    </recommendedName>
</protein>
<dbReference type="InterPro" id="IPR006135">
    <property type="entry name" value="T3SS_substrate_exporter"/>
</dbReference>
<gene>
    <name evidence="13 15" type="primary">flhB</name>
    <name evidence="15" type="ORF">P0M35_03725</name>
</gene>
<dbReference type="InterPro" id="IPR029025">
    <property type="entry name" value="T3SS_substrate_exporter_C"/>
</dbReference>
<keyword evidence="5 13" id="KW-1003">Cell membrane</keyword>
<dbReference type="GO" id="GO:0005886">
    <property type="term" value="C:plasma membrane"/>
    <property type="evidence" value="ECO:0007669"/>
    <property type="project" value="UniProtKB-SubCell"/>
</dbReference>
<keyword evidence="9 13" id="KW-1133">Transmembrane helix</keyword>
<feature type="region of interest" description="Disordered" evidence="14">
    <location>
        <begin position="1"/>
        <end position="23"/>
    </location>
</feature>
<accession>A0AAE3NUN3</accession>
<evidence type="ECO:0000256" key="14">
    <source>
        <dbReference type="SAM" id="MobiDB-lite"/>
    </source>
</evidence>
<feature type="transmembrane region" description="Helical" evidence="13">
    <location>
        <begin position="33"/>
        <end position="53"/>
    </location>
</feature>
<dbReference type="PANTHER" id="PTHR30531:SF12">
    <property type="entry name" value="FLAGELLAR BIOSYNTHETIC PROTEIN FLHB"/>
    <property type="match status" value="1"/>
</dbReference>
<sequence length="361" mass="41158">MAEVDGQEKTEQPTSKKLSDARKKGQVAKSMEINSLAVFGSGLIMIYLTRSYFGNKFFELANDTFSRLNTLKINSDMVQEYFLKWALFFFAITAPILLAVFVFSFLSNVAQVGFKFSPEVFQPKLSKFNFVKNAKDILFSTRSLVETLKSLAKLAVISIFTYYILTDLVEKSMELVQLTIEETVSFMLDAAISLIWKIVLLFGVIAGADMIFQRFKFKQDMMMTKEEVKEELKQTEGDPVVKQRIRKEMFKISSKRMMKDVPTADVVVTNPTHFAVALKYDMTKDAAPKVVAKGMDELAQRIKKIAKENNVPLHEDIQLARTLYKACDVGDEIPAKLFKAVAQILAYIYQMKRIKKRKSIV</sequence>
<feature type="transmembrane region" description="Helical" evidence="13">
    <location>
        <begin position="85"/>
        <end position="106"/>
    </location>
</feature>
<dbReference type="PANTHER" id="PTHR30531">
    <property type="entry name" value="FLAGELLAR BIOSYNTHETIC PROTEIN FLHB"/>
    <property type="match status" value="1"/>
</dbReference>
<dbReference type="Proteomes" id="UP001221302">
    <property type="component" value="Unassembled WGS sequence"/>
</dbReference>